<organism evidence="3 4">
    <name type="scientific">Methanofollis aquaemaris</name>
    <dbReference type="NCBI Taxonomy" id="126734"/>
    <lineage>
        <taxon>Archaea</taxon>
        <taxon>Methanobacteriati</taxon>
        <taxon>Methanobacteriota</taxon>
        <taxon>Stenosarchaea group</taxon>
        <taxon>Methanomicrobia</taxon>
        <taxon>Methanomicrobiales</taxon>
        <taxon>Methanomicrobiaceae</taxon>
        <taxon>Methanofollis</taxon>
    </lineage>
</organism>
<dbReference type="FunFam" id="2.30.180.10:FF:000019">
    <property type="entry name" value="Cell surface lipoprotein"/>
    <property type="match status" value="1"/>
</dbReference>
<name>A0A8A3S7U3_9EURY</name>
<keyword evidence="4" id="KW-1185">Reference proteome</keyword>
<dbReference type="Proteomes" id="UP001042704">
    <property type="component" value="Chromosome"/>
</dbReference>
<protein>
    <submittedName>
        <fullName evidence="3">Fasciclin domain-containing protein</fullName>
    </submittedName>
</protein>
<reference evidence="3" key="2">
    <citation type="submission" date="2019-02" db="EMBL/GenBank/DDBJ databases">
        <authorList>
            <person name="Chen S.-C."/>
            <person name="Chien H.-H."/>
            <person name="Lai M.-C."/>
        </authorList>
    </citation>
    <scope>NUCLEOTIDE SEQUENCE</scope>
    <source>
        <strain evidence="3">N2F9704</strain>
    </source>
</reference>
<dbReference type="KEGG" id="maqe:RJ40_01845"/>
<evidence type="ECO:0000313" key="4">
    <source>
        <dbReference type="Proteomes" id="UP001042704"/>
    </source>
</evidence>
<evidence type="ECO:0000313" key="3">
    <source>
        <dbReference type="EMBL" id="QSZ68347.1"/>
    </source>
</evidence>
<gene>
    <name evidence="3" type="ORF">RJ40_01845</name>
</gene>
<dbReference type="InterPro" id="IPR050904">
    <property type="entry name" value="Adhesion/Biosynth-related"/>
</dbReference>
<dbReference type="InterPro" id="IPR000782">
    <property type="entry name" value="FAS1_domain"/>
</dbReference>
<feature type="region of interest" description="Disordered" evidence="1">
    <location>
        <begin position="155"/>
        <end position="181"/>
    </location>
</feature>
<dbReference type="EMBL" id="CP036172">
    <property type="protein sequence ID" value="QSZ68347.1"/>
    <property type="molecule type" value="Genomic_DNA"/>
</dbReference>
<dbReference type="AlphaFoldDB" id="A0A8A3S7U3"/>
<dbReference type="SUPFAM" id="SSF82153">
    <property type="entry name" value="FAS1 domain"/>
    <property type="match status" value="1"/>
</dbReference>
<feature type="domain" description="FAS1" evidence="2">
    <location>
        <begin position="12"/>
        <end position="142"/>
    </location>
</feature>
<dbReference type="Pfam" id="PF02469">
    <property type="entry name" value="Fasciclin"/>
    <property type="match status" value="1"/>
</dbReference>
<accession>A0A8A3S7U3</accession>
<dbReference type="InterPro" id="IPR036378">
    <property type="entry name" value="FAS1_dom_sf"/>
</dbReference>
<proteinExistence type="predicted"/>
<sequence>MGNETGNETGTTADIVGVATDAGTFTTLLTALDSAELTAALQEEGPYTVFAPNDAAFEALPAGTLDDLLANTTELTSVLQYHVVPGEFNATSLEDVETLETLEGEMLNVSVTDGVVTVEGATVVTADIEASNGIIHEIDAVLLPPTVMAVEEVAENETTESEAIETETTETETTETETTEI</sequence>
<dbReference type="Gene3D" id="2.30.180.10">
    <property type="entry name" value="FAS1 domain"/>
    <property type="match status" value="1"/>
</dbReference>
<dbReference type="PANTHER" id="PTHR10900">
    <property type="entry name" value="PERIOSTIN-RELATED"/>
    <property type="match status" value="1"/>
</dbReference>
<dbReference type="PANTHER" id="PTHR10900:SF77">
    <property type="entry name" value="FI19380P1"/>
    <property type="match status" value="1"/>
</dbReference>
<dbReference type="SMART" id="SM00554">
    <property type="entry name" value="FAS1"/>
    <property type="match status" value="1"/>
</dbReference>
<evidence type="ECO:0000259" key="2">
    <source>
        <dbReference type="PROSITE" id="PS50213"/>
    </source>
</evidence>
<dbReference type="PROSITE" id="PS50213">
    <property type="entry name" value="FAS1"/>
    <property type="match status" value="1"/>
</dbReference>
<evidence type="ECO:0000256" key="1">
    <source>
        <dbReference type="SAM" id="MobiDB-lite"/>
    </source>
</evidence>
<reference evidence="3" key="1">
    <citation type="journal article" date="2001" name="Int. J. Syst. Evol. Microbiol.">
        <title>Methanofollis aquaemaris sp. nov., a methanogen isolated from an aquaculture fish pond.</title>
        <authorList>
            <person name="Lai M.C."/>
            <person name="Chen S.C."/>
        </authorList>
    </citation>
    <scope>NUCLEOTIDE SEQUENCE</scope>
    <source>
        <strain evidence="3">N2F9704</strain>
    </source>
</reference>